<accession>Q9EMM2</accession>
<dbReference type="Pfam" id="PF04599">
    <property type="entry name" value="Pox_G5"/>
    <property type="match status" value="2"/>
</dbReference>
<reference evidence="1 2" key="1">
    <citation type="journal article" date="2000" name="Virology">
        <title>Complete genomic sequence of the Amsacta moorei entomopoxvirus: analysis and comparison with other poxviruses.</title>
        <authorList>
            <person name="Bawden A.L."/>
            <person name="Glassberg K.J."/>
            <person name="Diggans J."/>
            <person name="Shaw R."/>
            <person name="Farmerie W."/>
            <person name="Moyer R.W."/>
        </authorList>
    </citation>
    <scope>NUCLEOTIDE SEQUENCE [LARGE SCALE GENOMIC DNA]</scope>
</reference>
<organism evidence="1 2">
    <name type="scientific">Amsacta moorei entomopoxvirus</name>
    <name type="common">AmEPV</name>
    <dbReference type="NCBI Taxonomy" id="28321"/>
    <lineage>
        <taxon>Viruses</taxon>
        <taxon>Varidnaviria</taxon>
        <taxon>Bamfordvirae</taxon>
        <taxon>Nucleocytoviricota</taxon>
        <taxon>Pokkesviricetes</taxon>
        <taxon>Chitovirales</taxon>
        <taxon>Poxviridae</taxon>
        <taxon>Entomopoxvirinae</taxon>
        <taxon>Betaentomopoxvirus</taxon>
    </lineage>
</organism>
<protein>
    <submittedName>
        <fullName evidence="1">AMV179</fullName>
    </submittedName>
</protein>
<gene>
    <name evidence="1" type="primary">AMV179</name>
</gene>
<dbReference type="SUPFAM" id="SSF88723">
    <property type="entry name" value="PIN domain-like"/>
    <property type="match status" value="1"/>
</dbReference>
<dbReference type="InterPro" id="IPR007678">
    <property type="entry name" value="Poxvirus_G5"/>
</dbReference>
<dbReference type="GeneID" id="1494769"/>
<dbReference type="OrthoDB" id="8937at10239"/>
<evidence type="ECO:0000313" key="2">
    <source>
        <dbReference type="Proteomes" id="UP000000872"/>
    </source>
</evidence>
<keyword evidence="2" id="KW-1185">Reference proteome</keyword>
<dbReference type="InterPro" id="IPR029060">
    <property type="entry name" value="PIN-like_dom_sf"/>
</dbReference>
<dbReference type="EMBL" id="AF250284">
    <property type="protein sequence ID" value="AAG02885.1"/>
    <property type="molecule type" value="Genomic_DNA"/>
</dbReference>
<evidence type="ECO:0000313" key="1">
    <source>
        <dbReference type="EMBL" id="AAG02885.1"/>
    </source>
</evidence>
<dbReference type="Proteomes" id="UP000000872">
    <property type="component" value="Segment"/>
</dbReference>
<sequence length="416" mass="49567">MGIKYLYNNLLSLDLIKIHNKQISKQYLYIDLDCIFYTYAHICESDNELINKIVNIIEEYINNDNHVTVFYDSGIINKKINENNKRTASSLKHYNNIKDVFKQKYNMNDSYEFEYKTTINNISTQTKYTYNNNNILIDNVEEDFTDNYTDDNIKSTQTCFIFDQNEYNICEDNVNVYKNEVINILDSSTIIENKKQFYSMRFNLEKDKKKILKQELLNNIKKTGVNIVTKEGIDAELYMIYKCIKIHKKNKIWPLCLSKDQDTIALSIINIPYNIFNIVYDNKLYKIKKNSLSINLVILSLIFNESDYFGGIYGYSFSGEKIKYLIDIIEDYDINNLLDYFNIEYIKNLCKKLFLKTINEVKLNNILKIHMAINNFQIEKYLYEISLYLLCNENFYNTGYNNQIDKNEFIKYIFLK</sequence>
<name>Q9EMM2_AMEPV</name>
<dbReference type="KEGG" id="vg:1494769"/>
<organismHost>
    <name type="scientific">Amsacta</name>
    <dbReference type="NCBI Taxonomy" id="340055"/>
</organismHost>
<proteinExistence type="predicted"/>
<dbReference type="RefSeq" id="NP_064961.1">
    <property type="nucleotide sequence ID" value="NC_002520.1"/>
</dbReference>